<keyword evidence="1" id="KW-0805">Transcription regulation</keyword>
<dbReference type="InterPro" id="IPR018062">
    <property type="entry name" value="HTH_AraC-typ_CS"/>
</dbReference>
<gene>
    <name evidence="6" type="ORF">IDH45_06035</name>
</gene>
<evidence type="ECO:0000256" key="4">
    <source>
        <dbReference type="SAM" id="Phobius"/>
    </source>
</evidence>
<organism evidence="6 7">
    <name type="scientific">Paenibacillus oceani</name>
    <dbReference type="NCBI Taxonomy" id="2772510"/>
    <lineage>
        <taxon>Bacteria</taxon>
        <taxon>Bacillati</taxon>
        <taxon>Bacillota</taxon>
        <taxon>Bacilli</taxon>
        <taxon>Bacillales</taxon>
        <taxon>Paenibacillaceae</taxon>
        <taxon>Paenibacillus</taxon>
    </lineage>
</organism>
<dbReference type="PANTHER" id="PTHR43280:SF2">
    <property type="entry name" value="HTH-TYPE TRANSCRIPTIONAL REGULATOR EXSA"/>
    <property type="match status" value="1"/>
</dbReference>
<evidence type="ECO:0000313" key="7">
    <source>
        <dbReference type="Proteomes" id="UP000639396"/>
    </source>
</evidence>
<evidence type="ECO:0000256" key="2">
    <source>
        <dbReference type="ARBA" id="ARBA00023125"/>
    </source>
</evidence>
<feature type="domain" description="HTH araC/xylS-type" evidence="5">
    <location>
        <begin position="674"/>
        <end position="772"/>
    </location>
</feature>
<dbReference type="GO" id="GO:0003700">
    <property type="term" value="F:DNA-binding transcription factor activity"/>
    <property type="evidence" value="ECO:0007669"/>
    <property type="project" value="InterPro"/>
</dbReference>
<keyword evidence="7" id="KW-1185">Reference proteome</keyword>
<dbReference type="InterPro" id="IPR018060">
    <property type="entry name" value="HTH_AraC"/>
</dbReference>
<keyword evidence="4" id="KW-1133">Transmembrane helix</keyword>
<dbReference type="AlphaFoldDB" id="A0A927C654"/>
<sequence>MNLWRKYFRVNRLFVQILLYFLSLLLPIALIGTFTYDRFVDQFKREFTEKITMNMRSSALAIDNDLQMVQESIVGLFGDTSVIRLMKPFAAYSLEERTEVHQLLNGLRRIRSIANTTTDEIFVYVDNDKVYTSGGVEDFGSFFTGFYRFAEYDRSFWERKRTDAPQVEILDRSMVQTPFYEREVVPLLTSGVIQGNKAVIVASVSLDAIRKTLSGNVAYPNTRFIVTSGDGRFILASDQAFPNSETAGEIDRIAGKPAALSEAISIEGKKYLAAIVQSDIYGWKYYALTPAAEFNKQAGGIVNMLLLICAVLGVISIAFSFVFTFRIYNPIRRISEILNQGENGAEPAPGRVTPSDEFERIGQGIDQLLRYNRQFEEKLRNVSTEYLDVALLQLLQGGKLSREQQSLLLDQMGYSKSGFACCTILFEFKTTFYSGVQDVDRMLIHSKLKKLIWGTLQDYADLYVLECRQHQYICVVNLDDEEEFAGIRSGLEQLAETFRYDAIYCSVHIETGRLYPGLDGIPRSYREAMDQLRRKTSSPDFVILREDKPDRRVDASYLFSDENKLLNLLKLGDEGGLSEAVDHLLRSCELKGGSAEQLHSLISDMAYTGLRFVSEKGIGVAAVLTEREEEQLFRFQASAADPEERRQLLHRLYSGIAETMIRQQHAYRSGALLSAIMSYIDEHYNEDLYLDKIADKMNVSVKYVSRVFKEKTGMNITDYISQVRISKAKELLLHSDLPIGAIAEKVGIHNRTTFLRTFKKVEGLSPNDFRKSIAADANREAAGIPD</sequence>
<keyword evidence="4" id="KW-0472">Membrane</keyword>
<feature type="transmembrane region" description="Helical" evidence="4">
    <location>
        <begin position="304"/>
        <end position="328"/>
    </location>
</feature>
<name>A0A927C654_9BACL</name>
<dbReference type="PROSITE" id="PS01124">
    <property type="entry name" value="HTH_ARAC_FAMILY_2"/>
    <property type="match status" value="1"/>
</dbReference>
<keyword evidence="2" id="KW-0238">DNA-binding</keyword>
<dbReference type="RefSeq" id="WP_190925669.1">
    <property type="nucleotide sequence ID" value="NZ_JACXJA010000006.1"/>
</dbReference>
<reference evidence="6" key="1">
    <citation type="submission" date="2020-09" db="EMBL/GenBank/DDBJ databases">
        <title>A novel bacterium of genus Paenibacillus, isolated from South China Sea.</title>
        <authorList>
            <person name="Huang H."/>
            <person name="Mo K."/>
            <person name="Hu Y."/>
        </authorList>
    </citation>
    <scope>NUCLEOTIDE SEQUENCE</scope>
    <source>
        <strain evidence="6">IB182363</strain>
    </source>
</reference>
<comment type="caution">
    <text evidence="6">The sequence shown here is derived from an EMBL/GenBank/DDBJ whole genome shotgun (WGS) entry which is preliminary data.</text>
</comment>
<feature type="transmembrane region" description="Helical" evidence="4">
    <location>
        <begin position="13"/>
        <end position="36"/>
    </location>
</feature>
<dbReference type="PANTHER" id="PTHR43280">
    <property type="entry name" value="ARAC-FAMILY TRANSCRIPTIONAL REGULATOR"/>
    <property type="match status" value="1"/>
</dbReference>
<dbReference type="Pfam" id="PF17853">
    <property type="entry name" value="GGDEF_2"/>
    <property type="match status" value="1"/>
</dbReference>
<keyword evidence="4" id="KW-0812">Transmembrane</keyword>
<dbReference type="Proteomes" id="UP000639396">
    <property type="component" value="Unassembled WGS sequence"/>
</dbReference>
<dbReference type="Gene3D" id="1.10.10.60">
    <property type="entry name" value="Homeodomain-like"/>
    <property type="match status" value="2"/>
</dbReference>
<dbReference type="EMBL" id="JACXJA010000006">
    <property type="protein sequence ID" value="MBD2861549.1"/>
    <property type="molecule type" value="Genomic_DNA"/>
</dbReference>
<accession>A0A927C654</accession>
<dbReference type="SUPFAM" id="SSF46689">
    <property type="entry name" value="Homeodomain-like"/>
    <property type="match status" value="2"/>
</dbReference>
<dbReference type="PROSITE" id="PS00041">
    <property type="entry name" value="HTH_ARAC_FAMILY_1"/>
    <property type="match status" value="1"/>
</dbReference>
<evidence type="ECO:0000256" key="3">
    <source>
        <dbReference type="ARBA" id="ARBA00023163"/>
    </source>
</evidence>
<evidence type="ECO:0000313" key="6">
    <source>
        <dbReference type="EMBL" id="MBD2861549.1"/>
    </source>
</evidence>
<evidence type="ECO:0000256" key="1">
    <source>
        <dbReference type="ARBA" id="ARBA00023015"/>
    </source>
</evidence>
<dbReference type="Gene3D" id="6.10.340.10">
    <property type="match status" value="1"/>
</dbReference>
<dbReference type="InterPro" id="IPR009057">
    <property type="entry name" value="Homeodomain-like_sf"/>
</dbReference>
<protein>
    <submittedName>
        <fullName evidence="6">AraC family transcriptional regulator</fullName>
    </submittedName>
</protein>
<keyword evidence="3" id="KW-0804">Transcription</keyword>
<dbReference type="GO" id="GO:0043565">
    <property type="term" value="F:sequence-specific DNA binding"/>
    <property type="evidence" value="ECO:0007669"/>
    <property type="project" value="InterPro"/>
</dbReference>
<proteinExistence type="predicted"/>
<dbReference type="Pfam" id="PF12833">
    <property type="entry name" value="HTH_18"/>
    <property type="match status" value="1"/>
</dbReference>
<dbReference type="SMART" id="SM00342">
    <property type="entry name" value="HTH_ARAC"/>
    <property type="match status" value="1"/>
</dbReference>
<dbReference type="InterPro" id="IPR041522">
    <property type="entry name" value="CdaR_GGDEF"/>
</dbReference>
<evidence type="ECO:0000259" key="5">
    <source>
        <dbReference type="PROSITE" id="PS01124"/>
    </source>
</evidence>